<name>A0A6J4PCD5_9BACT</name>
<keyword evidence="5 6" id="KW-0592">Phosphate transport</keyword>
<evidence type="ECO:0000256" key="5">
    <source>
        <dbReference type="ARBA" id="ARBA00022592"/>
    </source>
</evidence>
<evidence type="ECO:0000256" key="1">
    <source>
        <dbReference type="ARBA" id="ARBA00002841"/>
    </source>
</evidence>
<evidence type="ECO:0000256" key="4">
    <source>
        <dbReference type="ARBA" id="ARBA00022448"/>
    </source>
</evidence>
<accession>A0A6J4PCD5</accession>
<dbReference type="PIRSF" id="PIRSF002756">
    <property type="entry name" value="PstS"/>
    <property type="match status" value="1"/>
</dbReference>
<feature type="domain" description="PBP" evidence="8">
    <location>
        <begin position="35"/>
        <end position="319"/>
    </location>
</feature>
<organism evidence="9">
    <name type="scientific">uncultured Phycisphaerae bacterium</name>
    <dbReference type="NCBI Taxonomy" id="904963"/>
    <lineage>
        <taxon>Bacteria</taxon>
        <taxon>Pseudomonadati</taxon>
        <taxon>Planctomycetota</taxon>
        <taxon>Phycisphaerae</taxon>
        <taxon>environmental samples</taxon>
    </lineage>
</organism>
<evidence type="ECO:0000256" key="2">
    <source>
        <dbReference type="ARBA" id="ARBA00008725"/>
    </source>
</evidence>
<dbReference type="Gene3D" id="3.40.190.10">
    <property type="entry name" value="Periplasmic binding protein-like II"/>
    <property type="match status" value="2"/>
</dbReference>
<comment type="function">
    <text evidence="1">Part of the ABC transporter complex PstSACB involved in phosphate import.</text>
</comment>
<evidence type="ECO:0000256" key="3">
    <source>
        <dbReference type="ARBA" id="ARBA00011529"/>
    </source>
</evidence>
<feature type="signal peptide" evidence="7">
    <location>
        <begin position="1"/>
        <end position="17"/>
    </location>
</feature>
<dbReference type="AlphaFoldDB" id="A0A6J4PCD5"/>
<dbReference type="PROSITE" id="PS51257">
    <property type="entry name" value="PROKAR_LIPOPROTEIN"/>
    <property type="match status" value="1"/>
</dbReference>
<evidence type="ECO:0000259" key="8">
    <source>
        <dbReference type="Pfam" id="PF12849"/>
    </source>
</evidence>
<dbReference type="InterPro" id="IPR024370">
    <property type="entry name" value="PBP_domain"/>
</dbReference>
<feature type="chain" id="PRO_5027025597" description="Phosphate-binding protein" evidence="7">
    <location>
        <begin position="18"/>
        <end position="363"/>
    </location>
</feature>
<protein>
    <recommendedName>
        <fullName evidence="6">Phosphate-binding protein</fullName>
    </recommendedName>
</protein>
<evidence type="ECO:0000313" key="9">
    <source>
        <dbReference type="EMBL" id="CAA9409514.1"/>
    </source>
</evidence>
<evidence type="ECO:0000256" key="7">
    <source>
        <dbReference type="SAM" id="SignalP"/>
    </source>
</evidence>
<reference evidence="9" key="1">
    <citation type="submission" date="2020-02" db="EMBL/GenBank/DDBJ databases">
        <authorList>
            <person name="Meier V. D."/>
        </authorList>
    </citation>
    <scope>NUCLEOTIDE SEQUENCE</scope>
    <source>
        <strain evidence="9">AVDCRST_MAG64</strain>
    </source>
</reference>
<dbReference type="CDD" id="cd13565">
    <property type="entry name" value="PBP2_PstS"/>
    <property type="match status" value="1"/>
</dbReference>
<keyword evidence="4 6" id="KW-0813">Transport</keyword>
<evidence type="ECO:0000256" key="6">
    <source>
        <dbReference type="PIRNR" id="PIRNR002756"/>
    </source>
</evidence>
<sequence length="363" mass="38030">MRTRTMPRLLLATAILAAATLGCDRGSSSSTTSPSSSGQVGLTGAGATFPKPLYEKWAAEYTKMRPNVQVNYQGIGSGGGIKQITDRTVDFGATDGPMTDDQLAKAPGPILHIPMTLGAVVPIYNLPQAAGKPLVFGGPVLADLFLGRITKWNDPKLAQLNPGVSLPDKAITIVHRSDGSGTTYIFADYLSKVSKDWAAGPGRATTLNWPVGRGAKGNDGVAADVKQNEGSLGYVELIYAANNAIAYGDVQSAAGKPVHATPESVSAAAAAFKEVPDDLRFSITNPEGDAAYPISSLTWILVYRDQPDAAKGKALLDFLWWATHDGQPMAGALSYAPLPATLVPRIEQKLKSVTAGGKPIMGQ</sequence>
<dbReference type="InterPro" id="IPR050962">
    <property type="entry name" value="Phosphate-bind_PstS"/>
</dbReference>
<dbReference type="GO" id="GO:0035435">
    <property type="term" value="P:phosphate ion transmembrane transport"/>
    <property type="evidence" value="ECO:0007669"/>
    <property type="project" value="InterPro"/>
</dbReference>
<dbReference type="GO" id="GO:0043190">
    <property type="term" value="C:ATP-binding cassette (ABC) transporter complex"/>
    <property type="evidence" value="ECO:0007669"/>
    <property type="project" value="InterPro"/>
</dbReference>
<comment type="subunit">
    <text evidence="3">The complex is composed of two ATP-binding proteins (PstB), two transmembrane proteins (PstC and PstA) and a solute-binding protein (PstS).</text>
</comment>
<dbReference type="NCBIfam" id="TIGR00975">
    <property type="entry name" value="3a0107s03"/>
    <property type="match status" value="1"/>
</dbReference>
<proteinExistence type="inferred from homology"/>
<dbReference type="PANTHER" id="PTHR42996:SF1">
    <property type="entry name" value="PHOSPHATE-BINDING PROTEIN PSTS"/>
    <property type="match status" value="1"/>
</dbReference>
<comment type="similarity">
    <text evidence="2 6">Belongs to the PstS family.</text>
</comment>
<dbReference type="PANTHER" id="PTHR42996">
    <property type="entry name" value="PHOSPHATE-BINDING PROTEIN PSTS"/>
    <property type="match status" value="1"/>
</dbReference>
<keyword evidence="7" id="KW-0732">Signal</keyword>
<dbReference type="Pfam" id="PF12849">
    <property type="entry name" value="PBP_like_2"/>
    <property type="match status" value="1"/>
</dbReference>
<dbReference type="InterPro" id="IPR005673">
    <property type="entry name" value="ABC_phos-bd_PstS"/>
</dbReference>
<dbReference type="SUPFAM" id="SSF53850">
    <property type="entry name" value="Periplasmic binding protein-like II"/>
    <property type="match status" value="1"/>
</dbReference>
<dbReference type="GO" id="GO:0042301">
    <property type="term" value="F:phosphate ion binding"/>
    <property type="evidence" value="ECO:0007669"/>
    <property type="project" value="InterPro"/>
</dbReference>
<dbReference type="EMBL" id="CADCUQ010000497">
    <property type="protein sequence ID" value="CAA9409514.1"/>
    <property type="molecule type" value="Genomic_DNA"/>
</dbReference>
<gene>
    <name evidence="9" type="ORF">AVDCRST_MAG64-2212</name>
</gene>